<keyword evidence="10" id="KW-0804">Transcription</keyword>
<protein>
    <recommendedName>
        <fullName evidence="4">Transcriptional regulator MntR</fullName>
    </recommendedName>
    <alternativeName>
        <fullName evidence="13">Manganese transport regulator</fullName>
    </alternativeName>
</protein>
<evidence type="ECO:0000256" key="11">
    <source>
        <dbReference type="ARBA" id="ARBA00023211"/>
    </source>
</evidence>
<dbReference type="GO" id="GO:0005737">
    <property type="term" value="C:cytoplasm"/>
    <property type="evidence" value="ECO:0007669"/>
    <property type="project" value="UniProtKB-SubCell"/>
</dbReference>
<dbReference type="Gene3D" id="1.10.60.10">
    <property type="entry name" value="Iron dependent repressor, metal binding and dimerisation domain"/>
    <property type="match status" value="1"/>
</dbReference>
<organism evidence="15 16">
    <name type="scientific">Arenibacter echinorum</name>
    <dbReference type="NCBI Taxonomy" id="440515"/>
    <lineage>
        <taxon>Bacteria</taxon>
        <taxon>Pseudomonadati</taxon>
        <taxon>Bacteroidota</taxon>
        <taxon>Flavobacteriia</taxon>
        <taxon>Flavobacteriales</taxon>
        <taxon>Flavobacteriaceae</taxon>
        <taxon>Arenibacter</taxon>
    </lineage>
</organism>
<sequence length="229" mass="26023">MYFCVNKYLMTRSEENYIKTIFHLGRKGTQEVATNAIAELMETKPSSVTDMIKRLSEKDLVNYKRYQGVSLTALGNKTALGIIRKHRLWEVFLVEKLDFSWDEVHEVAEQLEHIKSDKLIDSLDRLLAFPKFDPHGDPIPDKNGGFKERDRELLSEVAINTGGVCVGVKDSSATFLKFLDKNGIALGNQIKVMEIEEFDGSLNIEIDGRKMQISHVIASNLYIKAKDEI</sequence>
<keyword evidence="16" id="KW-1185">Reference proteome</keyword>
<proteinExistence type="inferred from homology"/>
<dbReference type="Pfam" id="PF01325">
    <property type="entry name" value="Fe_dep_repress"/>
    <property type="match status" value="1"/>
</dbReference>
<dbReference type="SUPFAM" id="SSF46785">
    <property type="entry name" value="Winged helix' DNA-binding domain"/>
    <property type="match status" value="1"/>
</dbReference>
<evidence type="ECO:0000256" key="13">
    <source>
        <dbReference type="ARBA" id="ARBA00032593"/>
    </source>
</evidence>
<dbReference type="InterPro" id="IPR007167">
    <property type="entry name" value="Fe-transptr_FeoA-like"/>
</dbReference>
<dbReference type="InterPro" id="IPR036388">
    <property type="entry name" value="WH-like_DNA-bd_sf"/>
</dbReference>
<dbReference type="InterPro" id="IPR036421">
    <property type="entry name" value="Fe_dep_repressor_sf"/>
</dbReference>
<comment type="similarity">
    <text evidence="2">Belongs to the DtxR/MntR family.</text>
</comment>
<dbReference type="GO" id="GO:0046914">
    <property type="term" value="F:transition metal ion binding"/>
    <property type="evidence" value="ECO:0007669"/>
    <property type="project" value="InterPro"/>
</dbReference>
<reference evidence="15 16" key="1">
    <citation type="submission" date="2018-06" db="EMBL/GenBank/DDBJ databases">
        <title>Genomic Encyclopedia of Archaeal and Bacterial Type Strains, Phase II (KMG-II): from individual species to whole genera.</title>
        <authorList>
            <person name="Goeker M."/>
        </authorList>
    </citation>
    <scope>NUCLEOTIDE SEQUENCE [LARGE SCALE GENOMIC DNA]</scope>
    <source>
        <strain evidence="15 16">DSM 23522</strain>
    </source>
</reference>
<evidence type="ECO:0000256" key="10">
    <source>
        <dbReference type="ARBA" id="ARBA00023163"/>
    </source>
</evidence>
<dbReference type="InterPro" id="IPR022687">
    <property type="entry name" value="HTH_DTXR"/>
</dbReference>
<evidence type="ECO:0000256" key="12">
    <source>
        <dbReference type="ARBA" id="ARBA00025185"/>
    </source>
</evidence>
<dbReference type="Pfam" id="PF02742">
    <property type="entry name" value="Fe_dep_repr_C"/>
    <property type="match status" value="1"/>
</dbReference>
<name>A0A327R669_9FLAO</name>
<evidence type="ECO:0000256" key="3">
    <source>
        <dbReference type="ARBA" id="ARBA00011738"/>
    </source>
</evidence>
<dbReference type="PROSITE" id="PS50944">
    <property type="entry name" value="HTH_DTXR"/>
    <property type="match status" value="1"/>
</dbReference>
<evidence type="ECO:0000313" key="16">
    <source>
        <dbReference type="Proteomes" id="UP000249696"/>
    </source>
</evidence>
<comment type="function">
    <text evidence="12">In the presence of manganese, represses expression of mntH and mntS. Up-regulates expression of mntP.</text>
</comment>
<comment type="caution">
    <text evidence="15">The sequence shown here is derived from an EMBL/GenBank/DDBJ whole genome shotgun (WGS) entry which is preliminary data.</text>
</comment>
<evidence type="ECO:0000256" key="9">
    <source>
        <dbReference type="ARBA" id="ARBA00023159"/>
    </source>
</evidence>
<dbReference type="SUPFAM" id="SSF47979">
    <property type="entry name" value="Iron-dependent repressor protein, dimerization domain"/>
    <property type="match status" value="1"/>
</dbReference>
<dbReference type="AlphaFoldDB" id="A0A327R669"/>
<dbReference type="SMART" id="SM00529">
    <property type="entry name" value="HTH_DTXR"/>
    <property type="match status" value="1"/>
</dbReference>
<dbReference type="Gene3D" id="1.10.10.10">
    <property type="entry name" value="Winged helix-like DNA-binding domain superfamily/Winged helix DNA-binding domain"/>
    <property type="match status" value="1"/>
</dbReference>
<evidence type="ECO:0000256" key="2">
    <source>
        <dbReference type="ARBA" id="ARBA00007871"/>
    </source>
</evidence>
<keyword evidence="9" id="KW-0010">Activator</keyword>
<accession>A0A327R669</accession>
<evidence type="ECO:0000256" key="4">
    <source>
        <dbReference type="ARBA" id="ARBA00022386"/>
    </source>
</evidence>
<dbReference type="PANTHER" id="PTHR33238">
    <property type="entry name" value="IRON (METAL) DEPENDENT REPRESSOR, DTXR FAMILY"/>
    <property type="match status" value="1"/>
</dbReference>
<dbReference type="GO" id="GO:0003700">
    <property type="term" value="F:DNA-binding transcription factor activity"/>
    <property type="evidence" value="ECO:0007669"/>
    <property type="project" value="InterPro"/>
</dbReference>
<comment type="subunit">
    <text evidence="3">Homodimer.</text>
</comment>
<feature type="domain" description="HTH dtxR-type" evidence="14">
    <location>
        <begin position="10"/>
        <end position="72"/>
    </location>
</feature>
<dbReference type="InterPro" id="IPR001367">
    <property type="entry name" value="Fe_dep_repressor"/>
</dbReference>
<evidence type="ECO:0000256" key="7">
    <source>
        <dbReference type="ARBA" id="ARBA00023015"/>
    </source>
</evidence>
<evidence type="ECO:0000256" key="5">
    <source>
        <dbReference type="ARBA" id="ARBA00022490"/>
    </source>
</evidence>
<keyword evidence="5" id="KW-0963">Cytoplasm</keyword>
<dbReference type="EMBL" id="QLLN01000004">
    <property type="protein sequence ID" value="RAJ11735.1"/>
    <property type="molecule type" value="Genomic_DNA"/>
</dbReference>
<keyword evidence="8" id="KW-0238">DNA-binding</keyword>
<evidence type="ECO:0000313" key="15">
    <source>
        <dbReference type="EMBL" id="RAJ11735.1"/>
    </source>
</evidence>
<dbReference type="Pfam" id="PF04023">
    <property type="entry name" value="FeoA"/>
    <property type="match status" value="1"/>
</dbReference>
<evidence type="ECO:0000256" key="1">
    <source>
        <dbReference type="ARBA" id="ARBA00004496"/>
    </source>
</evidence>
<evidence type="ECO:0000256" key="8">
    <source>
        <dbReference type="ARBA" id="ARBA00023125"/>
    </source>
</evidence>
<keyword evidence="11" id="KW-0464">Manganese</keyword>
<dbReference type="Proteomes" id="UP000249696">
    <property type="component" value="Unassembled WGS sequence"/>
</dbReference>
<comment type="subcellular location">
    <subcellularLocation>
        <location evidence="1">Cytoplasm</location>
    </subcellularLocation>
</comment>
<evidence type="ECO:0000256" key="6">
    <source>
        <dbReference type="ARBA" id="ARBA00022491"/>
    </source>
</evidence>
<dbReference type="InterPro" id="IPR022689">
    <property type="entry name" value="Iron_dep_repressor"/>
</dbReference>
<dbReference type="GO" id="GO:0046983">
    <property type="term" value="F:protein dimerization activity"/>
    <property type="evidence" value="ECO:0007669"/>
    <property type="project" value="InterPro"/>
</dbReference>
<dbReference type="PANTHER" id="PTHR33238:SF11">
    <property type="entry name" value="TRANSCRIPTIONAL REGULATOR MNTR"/>
    <property type="match status" value="1"/>
</dbReference>
<gene>
    <name evidence="15" type="ORF">LV92_02668</name>
</gene>
<dbReference type="Gene3D" id="2.30.30.90">
    <property type="match status" value="1"/>
</dbReference>
<keyword evidence="7" id="KW-0805">Transcription regulation</keyword>
<dbReference type="InterPro" id="IPR036390">
    <property type="entry name" value="WH_DNA-bd_sf"/>
</dbReference>
<keyword evidence="6" id="KW-0678">Repressor</keyword>
<dbReference type="InterPro" id="IPR050536">
    <property type="entry name" value="DtxR_MntR_Metal-Reg"/>
</dbReference>
<evidence type="ECO:0000259" key="14">
    <source>
        <dbReference type="PROSITE" id="PS50944"/>
    </source>
</evidence>
<dbReference type="InterPro" id="IPR038157">
    <property type="entry name" value="FeoA_core_dom"/>
</dbReference>
<dbReference type="GO" id="GO:0003677">
    <property type="term" value="F:DNA binding"/>
    <property type="evidence" value="ECO:0007669"/>
    <property type="project" value="UniProtKB-KW"/>
</dbReference>